<dbReference type="GO" id="GO:0007155">
    <property type="term" value="P:cell adhesion"/>
    <property type="evidence" value="ECO:0007669"/>
    <property type="project" value="UniProtKB-UniRule"/>
</dbReference>
<name>A0A1I6BVQ5_9GAMM</name>
<proteinExistence type="inferred from homology"/>
<dbReference type="SUPFAM" id="SSF53850">
    <property type="entry name" value="Periplasmic binding protein-like II"/>
    <property type="match status" value="1"/>
</dbReference>
<dbReference type="GO" id="GO:0005576">
    <property type="term" value="C:extracellular region"/>
    <property type="evidence" value="ECO:0007669"/>
    <property type="project" value="UniProtKB-SubCell"/>
</dbReference>
<dbReference type="InterPro" id="IPR011862">
    <property type="entry name" value="Phos-bd"/>
</dbReference>
<evidence type="ECO:0000259" key="5">
    <source>
        <dbReference type="Pfam" id="PF12849"/>
    </source>
</evidence>
<organism evidence="6 7">
    <name type="scientific">Halopseudomonas formosensis</name>
    <dbReference type="NCBI Taxonomy" id="1002526"/>
    <lineage>
        <taxon>Bacteria</taxon>
        <taxon>Pseudomonadati</taxon>
        <taxon>Pseudomonadota</taxon>
        <taxon>Gammaproteobacteria</taxon>
        <taxon>Pseudomonadales</taxon>
        <taxon>Pseudomonadaceae</taxon>
        <taxon>Halopseudomonas</taxon>
    </lineage>
</organism>
<dbReference type="NCBIfam" id="TIGR02136">
    <property type="entry name" value="ptsS_2"/>
    <property type="match status" value="1"/>
</dbReference>
<evidence type="ECO:0000256" key="1">
    <source>
        <dbReference type="ARBA" id="ARBA00008725"/>
    </source>
</evidence>
<evidence type="ECO:0000256" key="2">
    <source>
        <dbReference type="ARBA" id="ARBA00022448"/>
    </source>
</evidence>
<reference evidence="6 7" key="1">
    <citation type="submission" date="2016-10" db="EMBL/GenBank/DDBJ databases">
        <authorList>
            <person name="de Groot N.N."/>
        </authorList>
    </citation>
    <scope>NUCLEOTIDE SEQUENCE [LARGE SCALE GENOMIC DNA]</scope>
    <source>
        <strain evidence="6 7">JCM 18415</strain>
    </source>
</reference>
<dbReference type="InterPro" id="IPR024370">
    <property type="entry name" value="PBP_domain"/>
</dbReference>
<evidence type="ECO:0000313" key="7">
    <source>
        <dbReference type="Proteomes" id="UP000242815"/>
    </source>
</evidence>
<evidence type="ECO:0000256" key="4">
    <source>
        <dbReference type="RuleBase" id="RU367119"/>
    </source>
</evidence>
<dbReference type="PANTHER" id="PTHR30570">
    <property type="entry name" value="PERIPLASMIC PHOSPHATE BINDING COMPONENT OF PHOSPHATE ABC TRANSPORTER"/>
    <property type="match status" value="1"/>
</dbReference>
<evidence type="ECO:0000256" key="3">
    <source>
        <dbReference type="ARBA" id="ARBA00022729"/>
    </source>
</evidence>
<accession>A0A1I6BVQ5</accession>
<dbReference type="PANTHER" id="PTHR30570:SF1">
    <property type="entry name" value="PHOSPHATE-BINDING PROTEIN PSTS"/>
    <property type="match status" value="1"/>
</dbReference>
<feature type="domain" description="PBP" evidence="5">
    <location>
        <begin position="25"/>
        <end position="256"/>
    </location>
</feature>
<gene>
    <name evidence="6" type="ORF">SAMN05216578_10727</name>
</gene>
<keyword evidence="4" id="KW-0574">Periplasm</keyword>
<dbReference type="Pfam" id="PF12849">
    <property type="entry name" value="PBP_like_2"/>
    <property type="match status" value="1"/>
</dbReference>
<dbReference type="Proteomes" id="UP000242815">
    <property type="component" value="Unassembled WGS sequence"/>
</dbReference>
<dbReference type="Gene3D" id="3.40.190.10">
    <property type="entry name" value="Periplasmic binding protein-like II"/>
    <property type="match status" value="2"/>
</dbReference>
<sequence length="272" mass="29090">MKGLKKLAAVAISGCALLASPVFAGQLSVNGSTTVLPIMQAATEAYTNDNPETTFSVAGTGSGNGIRAVIDGMADIGMSSRWIKDSEVKQAHENGVYIVPFAVASDGIVPVVHPDNPVKELTSEQLRGIYNGSITNWKEVGGEDKRIVSISRDSSSGTYGVWVDTVLKGDRVSPTTQLLPSNGAIVQAVTSNRNAIGYVGIGYLNDKLQPLKLDGVEPSHDTVRDGSWPVARTLWVFTNNWPQGETLKFIQYVLHPEKGQKAVESTGYVPLY</sequence>
<keyword evidence="3 4" id="KW-0732">Signal</keyword>
<keyword evidence="2 4" id="KW-0813">Transport</keyword>
<comment type="similarity">
    <text evidence="1 4">Belongs to the PstS family.</text>
</comment>
<dbReference type="AlphaFoldDB" id="A0A1I6BVQ5"/>
<comment type="function">
    <text evidence="4">Involved in the system for phosphate transport across the cytoplasmic membrane.</text>
</comment>
<comment type="subcellular location">
    <subcellularLocation>
        <location evidence="4">Periplasm</location>
    </subcellularLocation>
    <subcellularLocation>
        <location evidence="4">Secreted</location>
    </subcellularLocation>
</comment>
<dbReference type="InterPro" id="IPR050811">
    <property type="entry name" value="Phosphate_ABC_transporter"/>
</dbReference>
<dbReference type="EMBL" id="FOYD01000007">
    <property type="protein sequence ID" value="SFQ84974.1"/>
    <property type="molecule type" value="Genomic_DNA"/>
</dbReference>
<keyword evidence="4" id="KW-0592">Phosphate transport</keyword>
<dbReference type="GO" id="GO:0042301">
    <property type="term" value="F:phosphate ion binding"/>
    <property type="evidence" value="ECO:0007669"/>
    <property type="project" value="UniProtKB-UniRule"/>
</dbReference>
<dbReference type="OrthoDB" id="9801510at2"/>
<protein>
    <recommendedName>
        <fullName evidence="4">Phosphate-binding protein</fullName>
    </recommendedName>
</protein>
<dbReference type="STRING" id="1002526.SAMN05216578_10727"/>
<dbReference type="GO" id="GO:0006817">
    <property type="term" value="P:phosphate ion transport"/>
    <property type="evidence" value="ECO:0007669"/>
    <property type="project" value="UniProtKB-UniRule"/>
</dbReference>
<dbReference type="CDD" id="cd13653">
    <property type="entry name" value="PBP2_phosphate_like_1"/>
    <property type="match status" value="1"/>
</dbReference>
<feature type="chain" id="PRO_5027149258" description="Phosphate-binding protein" evidence="4">
    <location>
        <begin position="25"/>
        <end position="272"/>
    </location>
</feature>
<dbReference type="RefSeq" id="WP_090539356.1">
    <property type="nucleotide sequence ID" value="NZ_FOYD01000007.1"/>
</dbReference>
<evidence type="ECO:0000313" key="6">
    <source>
        <dbReference type="EMBL" id="SFQ84974.1"/>
    </source>
</evidence>
<keyword evidence="4" id="KW-0964">Secreted</keyword>
<dbReference type="GO" id="GO:0042597">
    <property type="term" value="C:periplasmic space"/>
    <property type="evidence" value="ECO:0007669"/>
    <property type="project" value="UniProtKB-SubCell"/>
</dbReference>
<feature type="signal peptide" evidence="4">
    <location>
        <begin position="1"/>
        <end position="24"/>
    </location>
</feature>